<gene>
    <name evidence="2" type="ORF">AC477_00260</name>
</gene>
<keyword evidence="1" id="KW-0812">Transmembrane</keyword>
<comment type="caution">
    <text evidence="2">The sequence shown here is derived from an EMBL/GenBank/DDBJ whole genome shotgun (WGS) entry which is preliminary data.</text>
</comment>
<proteinExistence type="predicted"/>
<evidence type="ECO:0000313" key="3">
    <source>
        <dbReference type="Proteomes" id="UP000037237"/>
    </source>
</evidence>
<dbReference type="EMBL" id="LFWU01000004">
    <property type="protein sequence ID" value="KON34604.1"/>
    <property type="molecule type" value="Genomic_DNA"/>
</dbReference>
<accession>A0A0M0C1K8</accession>
<keyword evidence="1" id="KW-1133">Transmembrane helix</keyword>
<reference evidence="2 3" key="1">
    <citation type="submission" date="2015-06" db="EMBL/GenBank/DDBJ databases">
        <title>New insights into the roles of widespread benthic archaea in carbon and nitrogen cycling.</title>
        <authorList>
            <person name="Lazar C.S."/>
            <person name="Baker B.J."/>
            <person name="Seitz K.W."/>
            <person name="Hyde A.S."/>
            <person name="Dick G.J."/>
            <person name="Hinrichs K.-U."/>
            <person name="Teske A.P."/>
        </authorList>
    </citation>
    <scope>NUCLEOTIDE SEQUENCE [LARGE SCALE GENOMIC DNA]</scope>
    <source>
        <strain evidence="2">SG8-32-1</strain>
    </source>
</reference>
<sequence>MNRTYVGVVVYVLLVLFAGILVTEYVTAFRDNSWIVEVEEFIQENNWDPDSEYIPLNDWSFFLYENGEEHYFELKSQMEFRSFLNILMNRINRQIKLSISDEELDEIVTNNKVLMIGHRFSTRYWAWTYNQFARNVDYNGIYFVLEDNLGKGLEGTIIAQETNSRNSVWQITKSKLW</sequence>
<feature type="transmembrane region" description="Helical" evidence="1">
    <location>
        <begin position="6"/>
        <end position="26"/>
    </location>
</feature>
<evidence type="ECO:0000313" key="2">
    <source>
        <dbReference type="EMBL" id="KON34604.1"/>
    </source>
</evidence>
<keyword evidence="1" id="KW-0472">Membrane</keyword>
<dbReference type="Proteomes" id="UP000037237">
    <property type="component" value="Unassembled WGS sequence"/>
</dbReference>
<dbReference type="AlphaFoldDB" id="A0A0M0C1K8"/>
<evidence type="ECO:0000256" key="1">
    <source>
        <dbReference type="SAM" id="Phobius"/>
    </source>
</evidence>
<protein>
    <submittedName>
        <fullName evidence="2">Uncharacterized protein</fullName>
    </submittedName>
</protein>
<organism evidence="2 3">
    <name type="scientific">miscellaneous Crenarchaeota group-1 archaeon SG8-32-1</name>
    <dbReference type="NCBI Taxonomy" id="1685124"/>
    <lineage>
        <taxon>Archaea</taxon>
        <taxon>Candidatus Bathyarchaeota</taxon>
        <taxon>MCG-1</taxon>
    </lineage>
</organism>
<name>A0A0M0C1K8_9ARCH</name>